<evidence type="ECO:0000313" key="2">
    <source>
        <dbReference type="Proteomes" id="UP001432322"/>
    </source>
</evidence>
<organism evidence="1 2">
    <name type="scientific">Pristionchus fissidentatus</name>
    <dbReference type="NCBI Taxonomy" id="1538716"/>
    <lineage>
        <taxon>Eukaryota</taxon>
        <taxon>Metazoa</taxon>
        <taxon>Ecdysozoa</taxon>
        <taxon>Nematoda</taxon>
        <taxon>Chromadorea</taxon>
        <taxon>Rhabditida</taxon>
        <taxon>Rhabditina</taxon>
        <taxon>Diplogasteromorpha</taxon>
        <taxon>Diplogasteroidea</taxon>
        <taxon>Neodiplogasteridae</taxon>
        <taxon>Pristionchus</taxon>
    </lineage>
</organism>
<evidence type="ECO:0000313" key="1">
    <source>
        <dbReference type="EMBL" id="GMT25937.1"/>
    </source>
</evidence>
<feature type="non-terminal residue" evidence="1">
    <location>
        <position position="1"/>
    </location>
</feature>
<dbReference type="AlphaFoldDB" id="A0AAV5W4L5"/>
<keyword evidence="2" id="KW-1185">Reference proteome</keyword>
<dbReference type="EMBL" id="BTSY01000004">
    <property type="protein sequence ID" value="GMT25937.1"/>
    <property type="molecule type" value="Genomic_DNA"/>
</dbReference>
<reference evidence="1" key="1">
    <citation type="submission" date="2023-10" db="EMBL/GenBank/DDBJ databases">
        <title>Genome assembly of Pristionchus species.</title>
        <authorList>
            <person name="Yoshida K."/>
            <person name="Sommer R.J."/>
        </authorList>
    </citation>
    <scope>NUCLEOTIDE SEQUENCE</scope>
    <source>
        <strain evidence="1">RS5133</strain>
    </source>
</reference>
<accession>A0AAV5W4L5</accession>
<sequence length="157" mass="17948">RACDDAKEAIHADAEKHELRDCKIVAIHKKRLVYVKDIHPGLEPSVDCLSPNVVVVNTPHYIDGPIVTENSPLMYFLTDGSDDRRTYQQLVVLDMKTTEIASFELGDEDSEARFVKIIGLRDGILSFRAEWRLVDYIYNTEHQIEAQQFEKATLKSD</sequence>
<gene>
    <name evidence="1" type="ORF">PFISCL1PPCAC_17234</name>
</gene>
<feature type="non-terminal residue" evidence="1">
    <location>
        <position position="157"/>
    </location>
</feature>
<proteinExistence type="predicted"/>
<protein>
    <submittedName>
        <fullName evidence="1">Uncharacterized protein</fullName>
    </submittedName>
</protein>
<comment type="caution">
    <text evidence="1">The sequence shown here is derived from an EMBL/GenBank/DDBJ whole genome shotgun (WGS) entry which is preliminary data.</text>
</comment>
<name>A0AAV5W4L5_9BILA</name>
<dbReference type="Proteomes" id="UP001432322">
    <property type="component" value="Unassembled WGS sequence"/>
</dbReference>